<dbReference type="Gene3D" id="1.10.4020.10">
    <property type="entry name" value="DNA breaking-rejoining enzymes"/>
    <property type="match status" value="1"/>
</dbReference>
<feature type="domain" description="C2H2-type" evidence="17">
    <location>
        <begin position="901"/>
        <end position="928"/>
    </location>
</feature>
<dbReference type="FunFam" id="3.30.160.60:FF:002254">
    <property type="entry name" value="Zinc finger protein 540"/>
    <property type="match status" value="1"/>
</dbReference>
<dbReference type="PROSITE" id="PS50804">
    <property type="entry name" value="SCAN_BOX"/>
    <property type="match status" value="1"/>
</dbReference>
<evidence type="ECO:0000313" key="19">
    <source>
        <dbReference type="EMBL" id="TKC42455.1"/>
    </source>
</evidence>
<feature type="region of interest" description="Disordered" evidence="16">
    <location>
        <begin position="20"/>
        <end position="41"/>
    </location>
</feature>
<evidence type="ECO:0000256" key="9">
    <source>
        <dbReference type="ARBA" id="ARBA00022843"/>
    </source>
</evidence>
<dbReference type="SUPFAM" id="SSF47353">
    <property type="entry name" value="Retrovirus capsid dimerization domain-like"/>
    <property type="match status" value="1"/>
</dbReference>
<dbReference type="Proteomes" id="UP000308365">
    <property type="component" value="Unassembled WGS sequence"/>
</dbReference>
<evidence type="ECO:0000256" key="7">
    <source>
        <dbReference type="ARBA" id="ARBA00022771"/>
    </source>
</evidence>
<feature type="domain" description="C2H2-type" evidence="17">
    <location>
        <begin position="873"/>
        <end position="900"/>
    </location>
</feature>
<keyword evidence="7 14" id="KW-0863">Zinc-finger</keyword>
<feature type="domain" description="C2H2-type" evidence="17">
    <location>
        <begin position="290"/>
        <end position="317"/>
    </location>
</feature>
<comment type="similarity">
    <text evidence="3">Belongs to the krueppel C2H2-type zinc-finger protein family.</text>
</comment>
<dbReference type="FunFam" id="3.30.160.60:FF:000030">
    <property type="entry name" value="Zinc finger protein 628"/>
    <property type="match status" value="1"/>
</dbReference>
<dbReference type="FunFam" id="3.30.160.60:FF:000023">
    <property type="entry name" value="zinc finger protein 37 homolog"/>
    <property type="match status" value="1"/>
</dbReference>
<keyword evidence="8" id="KW-0862">Zinc</keyword>
<dbReference type="SUPFAM" id="SSF57667">
    <property type="entry name" value="beta-beta-alpha zinc fingers"/>
    <property type="match status" value="10"/>
</dbReference>
<dbReference type="FunFam" id="3.30.160.60:FF:001498">
    <property type="entry name" value="Zinc finger protein 404"/>
    <property type="match status" value="2"/>
</dbReference>
<dbReference type="SMART" id="SM00431">
    <property type="entry name" value="SCAN"/>
    <property type="match status" value="1"/>
</dbReference>
<evidence type="ECO:0000256" key="10">
    <source>
        <dbReference type="ARBA" id="ARBA00023015"/>
    </source>
</evidence>
<evidence type="ECO:0000256" key="6">
    <source>
        <dbReference type="ARBA" id="ARBA00022737"/>
    </source>
</evidence>
<feature type="region of interest" description="Disordered" evidence="16">
    <location>
        <begin position="520"/>
        <end position="601"/>
    </location>
</feature>
<evidence type="ECO:0008006" key="21">
    <source>
        <dbReference type="Google" id="ProtNLM"/>
    </source>
</evidence>
<dbReference type="InterPro" id="IPR003309">
    <property type="entry name" value="SCAN_dom"/>
</dbReference>
<dbReference type="EMBL" id="RWIC01000548">
    <property type="protein sequence ID" value="TKC42455.1"/>
    <property type="molecule type" value="Genomic_DNA"/>
</dbReference>
<reference evidence="20" key="1">
    <citation type="journal article" date="2019" name="IScience">
        <title>Narwhal Genome Reveals Long-Term Low Genetic Diversity despite Current Large Abundance Size.</title>
        <authorList>
            <person name="Westbury M.V."/>
            <person name="Petersen B."/>
            <person name="Garde E."/>
            <person name="Heide-Jorgensen M.P."/>
            <person name="Lorenzen E.D."/>
        </authorList>
    </citation>
    <scope>NUCLEOTIDE SEQUENCE [LARGE SCALE GENOMIC DNA]</scope>
</reference>
<evidence type="ECO:0000259" key="18">
    <source>
        <dbReference type="PROSITE" id="PS50804"/>
    </source>
</evidence>
<dbReference type="Pfam" id="PF00096">
    <property type="entry name" value="zf-C2H2"/>
    <property type="match status" value="14"/>
</dbReference>
<keyword evidence="10" id="KW-0805">Transcription regulation</keyword>
<dbReference type="GO" id="GO:0003677">
    <property type="term" value="F:DNA binding"/>
    <property type="evidence" value="ECO:0007669"/>
    <property type="project" value="UniProtKB-KW"/>
</dbReference>
<feature type="domain" description="SCAN box" evidence="18">
    <location>
        <begin position="679"/>
        <end position="761"/>
    </location>
</feature>
<feature type="domain" description="C2H2-type" evidence="17">
    <location>
        <begin position="957"/>
        <end position="984"/>
    </location>
</feature>
<keyword evidence="9" id="KW-0832">Ubl conjugation</keyword>
<dbReference type="InterPro" id="IPR013087">
    <property type="entry name" value="Znf_C2H2_type"/>
</dbReference>
<keyword evidence="13 15" id="KW-0539">Nucleus</keyword>
<dbReference type="FunFam" id="3.30.160.60:FF:000944">
    <property type="entry name" value="zinc finger protein 232 isoform X1"/>
    <property type="match status" value="1"/>
</dbReference>
<dbReference type="FunFam" id="3.30.160.60:FF:000052">
    <property type="entry name" value="zinc finger protein 546 isoform X1"/>
    <property type="match status" value="2"/>
</dbReference>
<dbReference type="InterPro" id="IPR036236">
    <property type="entry name" value="Znf_C2H2_sf"/>
</dbReference>
<feature type="non-terminal residue" evidence="19">
    <location>
        <position position="1"/>
    </location>
</feature>
<dbReference type="FunFam" id="3.30.160.60:FF:002343">
    <property type="entry name" value="Zinc finger protein 33A"/>
    <property type="match status" value="1"/>
</dbReference>
<feature type="domain" description="C2H2-type" evidence="17">
    <location>
        <begin position="482"/>
        <end position="509"/>
    </location>
</feature>
<organism evidence="19 20">
    <name type="scientific">Monodon monoceros</name>
    <name type="common">Narwhal</name>
    <name type="synonym">Ceratodon monodon</name>
    <dbReference type="NCBI Taxonomy" id="40151"/>
    <lineage>
        <taxon>Eukaryota</taxon>
        <taxon>Metazoa</taxon>
        <taxon>Chordata</taxon>
        <taxon>Craniata</taxon>
        <taxon>Vertebrata</taxon>
        <taxon>Euteleostomi</taxon>
        <taxon>Mammalia</taxon>
        <taxon>Eutheria</taxon>
        <taxon>Laurasiatheria</taxon>
        <taxon>Artiodactyla</taxon>
        <taxon>Whippomorpha</taxon>
        <taxon>Cetacea</taxon>
        <taxon>Odontoceti</taxon>
        <taxon>Monodontidae</taxon>
        <taxon>Monodon</taxon>
    </lineage>
</organism>
<evidence type="ECO:0000313" key="20">
    <source>
        <dbReference type="Proteomes" id="UP000308365"/>
    </source>
</evidence>
<evidence type="ECO:0000256" key="3">
    <source>
        <dbReference type="ARBA" id="ARBA00006991"/>
    </source>
</evidence>
<name>A0A4U1EZU5_MONMO</name>
<dbReference type="FunFam" id="1.10.4020.10:FF:000001">
    <property type="entry name" value="zinc finger protein 263 isoform X1"/>
    <property type="match status" value="1"/>
</dbReference>
<dbReference type="PANTHER" id="PTHR16515">
    <property type="entry name" value="PR DOMAIN ZINC FINGER PROTEIN"/>
    <property type="match status" value="1"/>
</dbReference>
<dbReference type="FunFam" id="3.30.160.60:FF:000136">
    <property type="entry name" value="GLI family zinc finger 4"/>
    <property type="match status" value="1"/>
</dbReference>
<feature type="domain" description="C2H2-type" evidence="17">
    <location>
        <begin position="206"/>
        <end position="233"/>
    </location>
</feature>
<feature type="region of interest" description="Disordered" evidence="16">
    <location>
        <begin position="795"/>
        <end position="825"/>
    </location>
</feature>
<dbReference type="FunFam" id="3.30.160.60:FF:000295">
    <property type="entry name" value="zinc finger protein 19"/>
    <property type="match status" value="1"/>
</dbReference>
<dbReference type="PANTHER" id="PTHR16515:SF57">
    <property type="entry name" value="ZINC FINGER PROTEIN 154-LIKE"/>
    <property type="match status" value="1"/>
</dbReference>
<dbReference type="FunFam" id="3.30.160.60:FF:000478">
    <property type="entry name" value="Zinc finger protein 133"/>
    <property type="match status" value="1"/>
</dbReference>
<dbReference type="PROSITE" id="PS00028">
    <property type="entry name" value="ZINC_FINGER_C2H2_1"/>
    <property type="match status" value="15"/>
</dbReference>
<keyword evidence="4" id="KW-1017">Isopeptide bond</keyword>
<feature type="domain" description="C2H2-type" evidence="17">
    <location>
        <begin position="426"/>
        <end position="453"/>
    </location>
</feature>
<dbReference type="SMART" id="SM00355">
    <property type="entry name" value="ZnF_C2H2"/>
    <property type="match status" value="16"/>
</dbReference>
<dbReference type="Pfam" id="PF02023">
    <property type="entry name" value="SCAN"/>
    <property type="match status" value="1"/>
</dbReference>
<evidence type="ECO:0000256" key="12">
    <source>
        <dbReference type="ARBA" id="ARBA00023163"/>
    </source>
</evidence>
<dbReference type="GO" id="GO:0005634">
    <property type="term" value="C:nucleus"/>
    <property type="evidence" value="ECO:0007669"/>
    <property type="project" value="UniProtKB-SubCell"/>
</dbReference>
<dbReference type="PROSITE" id="PS50157">
    <property type="entry name" value="ZINC_FINGER_C2H2_2"/>
    <property type="match status" value="16"/>
</dbReference>
<accession>A0A4U1EZU5</accession>
<feature type="domain" description="C2H2-type" evidence="17">
    <location>
        <begin position="318"/>
        <end position="345"/>
    </location>
</feature>
<feature type="domain" description="C2H2-type" evidence="17">
    <location>
        <begin position="454"/>
        <end position="481"/>
    </location>
</feature>
<dbReference type="InterPro" id="IPR038269">
    <property type="entry name" value="SCAN_sf"/>
</dbReference>
<evidence type="ECO:0000259" key="17">
    <source>
        <dbReference type="PROSITE" id="PS50157"/>
    </source>
</evidence>
<evidence type="ECO:0000256" key="1">
    <source>
        <dbReference type="ARBA" id="ARBA00003767"/>
    </source>
</evidence>
<evidence type="ECO:0000256" key="14">
    <source>
        <dbReference type="PROSITE-ProRule" id="PRU00042"/>
    </source>
</evidence>
<dbReference type="AlphaFoldDB" id="A0A4U1EZU5"/>
<dbReference type="GO" id="GO:0008270">
    <property type="term" value="F:zinc ion binding"/>
    <property type="evidence" value="ECO:0007669"/>
    <property type="project" value="UniProtKB-KW"/>
</dbReference>
<dbReference type="FunFam" id="3.30.160.60:FF:000710">
    <property type="entry name" value="Zinc finger protein 768"/>
    <property type="match status" value="1"/>
</dbReference>
<comment type="caution">
    <text evidence="19">The sequence shown here is derived from an EMBL/GenBank/DDBJ whole genome shotgun (WGS) entry which is preliminary data.</text>
</comment>
<dbReference type="CDD" id="cd07936">
    <property type="entry name" value="SCAN"/>
    <property type="match status" value="1"/>
</dbReference>
<dbReference type="GO" id="GO:0010468">
    <property type="term" value="P:regulation of gene expression"/>
    <property type="evidence" value="ECO:0007669"/>
    <property type="project" value="TreeGrafter"/>
</dbReference>
<evidence type="ECO:0000256" key="4">
    <source>
        <dbReference type="ARBA" id="ARBA00022499"/>
    </source>
</evidence>
<dbReference type="FunFam" id="3.30.160.60:FF:000987">
    <property type="entry name" value="Zinc finger protein 275"/>
    <property type="match status" value="1"/>
</dbReference>
<evidence type="ECO:0000256" key="15">
    <source>
        <dbReference type="PROSITE-ProRule" id="PRU00187"/>
    </source>
</evidence>
<evidence type="ECO:0000256" key="8">
    <source>
        <dbReference type="ARBA" id="ARBA00022833"/>
    </source>
</evidence>
<keyword evidence="12" id="KW-0804">Transcription</keyword>
<evidence type="ECO:0000256" key="11">
    <source>
        <dbReference type="ARBA" id="ARBA00023125"/>
    </source>
</evidence>
<feature type="domain" description="C2H2-type" evidence="17">
    <location>
        <begin position="179"/>
        <end position="206"/>
    </location>
</feature>
<dbReference type="FunFam" id="3.30.160.60:FF:002134">
    <property type="entry name" value="Zinc finger protein 616"/>
    <property type="match status" value="1"/>
</dbReference>
<dbReference type="InterPro" id="IPR050331">
    <property type="entry name" value="Zinc_finger"/>
</dbReference>
<feature type="compositionally biased region" description="Polar residues" evidence="16">
    <location>
        <begin position="520"/>
        <end position="534"/>
    </location>
</feature>
<dbReference type="Gene3D" id="3.30.160.60">
    <property type="entry name" value="Classic Zinc Finger"/>
    <property type="match status" value="17"/>
</dbReference>
<feature type="region of interest" description="Disordered" evidence="16">
    <location>
        <begin position="89"/>
        <end position="115"/>
    </location>
</feature>
<protein>
    <recommendedName>
        <fullName evidence="21">Zinc finger protein 232</fullName>
    </recommendedName>
</protein>
<feature type="domain" description="C2H2-type" evidence="17">
    <location>
        <begin position="929"/>
        <end position="956"/>
    </location>
</feature>
<feature type="domain" description="C2H2-type" evidence="17">
    <location>
        <begin position="234"/>
        <end position="261"/>
    </location>
</feature>
<evidence type="ECO:0000256" key="5">
    <source>
        <dbReference type="ARBA" id="ARBA00022723"/>
    </source>
</evidence>
<evidence type="ECO:0000256" key="16">
    <source>
        <dbReference type="SAM" id="MobiDB-lite"/>
    </source>
</evidence>
<keyword evidence="11" id="KW-0238">DNA-binding</keyword>
<gene>
    <name evidence="19" type="ORF">EI555_006251</name>
</gene>
<feature type="domain" description="C2H2-type" evidence="17">
    <location>
        <begin position="845"/>
        <end position="872"/>
    </location>
</feature>
<feature type="domain" description="C2H2-type" evidence="17">
    <location>
        <begin position="398"/>
        <end position="425"/>
    </location>
</feature>
<dbReference type="FunFam" id="3.30.160.60:FF:000914">
    <property type="entry name" value="Zinc finger protein 16"/>
    <property type="match status" value="1"/>
</dbReference>
<keyword evidence="6" id="KW-0677">Repeat</keyword>
<feature type="domain" description="C2H2-type" evidence="17">
    <location>
        <begin position="370"/>
        <end position="397"/>
    </location>
</feature>
<comment type="subcellular location">
    <subcellularLocation>
        <location evidence="2 15">Nucleus</location>
    </subcellularLocation>
</comment>
<sequence>VARRRGPVVAVRAALGSWAQVSGSDGLAQPPGPQSVTVSSRGLPLAAPARSFEILRAAHSAQHSGGKPYICNEYNEKKTEKEEWKLKQEISEETGSGHPAQIPRGSKFLGPRESENSLERQQVNSAEAGLLHSSFEEKGFSQVSITLKKGKLDIDKKLRICDLTPTVTHQRVSTKGRTYRCKACGQSFKQKSGLTQHQKIHTENPYECNQCGRAFRGSSNLILHQTIHSGGKPYVCNECGKAFNQSSDLIIHHSIHSGEKPYECNDCGKALSQSSHLVNHQRIHTGEKPYECSECGKALQQSSLLIQHQRIHSGEKPYKCPECGKAFCGCTVSLKHQRLHIGEKLEYEKAFSSDSELNGQERIHKEKKSYECNECGKTFLGSSDLIRYQTIHTGEKPFECSECGKAFSRNSVLIEHQRIHTGERPYKCSECGKAFRGSSQLIQHQRIHRGKKPYECNECCKTFNQSSDLIRHHRIHSGEKPYECNECGKAFRWSLDLVRHQKIHTGEKVHECNEYGETFSQSSGLSIRDSTQNPRKTDCDSQSPPRPERSRPRVRRRTPAPGWAGSALRRSGQMGAPGPKRRSSGPLPSAVRRSSAAGWRRRNITPRNSLLRWSSVLPLSSASAPARMAGSLTAAETLALQDTQGQEKIMMMEPKEEEQSWECETRLHGNRSPSQEIFRQRFRQLCYQETPGPREALSRLRVLCCEWLRPERHTKEQILELLVLEQFLTILPEKLQSWVRGHHPESGEEAVTVLEDLEKGLDEPGLQDKGSLPEPPITDVESQVLREKLTTSTSTFEAASEVEAPLEQQQRNLKGERLKQSPAQGKSFRQMVITLKTTPTGKKDHECSECGKAFIYNSHLIIHQRIHSGEKPYKCSDCGKTFNQSSNLIQHQRIHTGEKPYECHVCGKSFRWSAHLVQHQRVHSGEKPYECNECGKAFSQSSYLSQHLRIHSGEKPFLCKECGKAYRWSSELIRHQRVHARKEPSQWTVGEKVSRQNCTFV</sequence>
<keyword evidence="5" id="KW-0479">Metal-binding</keyword>
<evidence type="ECO:0000256" key="13">
    <source>
        <dbReference type="ARBA" id="ARBA00023242"/>
    </source>
</evidence>
<feature type="domain" description="C2H2-type" evidence="17">
    <location>
        <begin position="262"/>
        <end position="289"/>
    </location>
</feature>
<comment type="function">
    <text evidence="1">May be involved in transcriptional regulation.</text>
</comment>
<proteinExistence type="inferred from homology"/>
<evidence type="ECO:0000256" key="2">
    <source>
        <dbReference type="ARBA" id="ARBA00004123"/>
    </source>
</evidence>